<dbReference type="EMBL" id="LT838272">
    <property type="protein sequence ID" value="SMB98083.1"/>
    <property type="molecule type" value="Genomic_DNA"/>
</dbReference>
<dbReference type="OrthoDB" id="1723619at2"/>
<reference evidence="1 2" key="1">
    <citation type="submission" date="2017-04" db="EMBL/GenBank/DDBJ databases">
        <authorList>
            <person name="Afonso C.L."/>
            <person name="Miller P.J."/>
            <person name="Scott M.A."/>
            <person name="Spackman E."/>
            <person name="Goraichik I."/>
            <person name="Dimitrov K.M."/>
            <person name="Suarez D.L."/>
            <person name="Swayne D.E."/>
        </authorList>
    </citation>
    <scope>NUCLEOTIDE SEQUENCE [LARGE SCALE GENOMIC DNA]</scope>
    <source>
        <strain evidence="1 2">ToBE</strain>
    </source>
</reference>
<proteinExistence type="predicted"/>
<protein>
    <submittedName>
        <fullName evidence="1">Uncharacterized protein</fullName>
    </submittedName>
</protein>
<evidence type="ECO:0000313" key="1">
    <source>
        <dbReference type="EMBL" id="SMB98083.1"/>
    </source>
</evidence>
<keyword evidence="2" id="KW-1185">Reference proteome</keyword>
<dbReference type="RefSeq" id="WP_084665680.1">
    <property type="nucleotide sequence ID" value="NZ_LT838272.1"/>
</dbReference>
<dbReference type="Proteomes" id="UP000192569">
    <property type="component" value="Chromosome I"/>
</dbReference>
<accession>A0A1W1VXW4</accession>
<gene>
    <name evidence="1" type="ORF">SAMN00808754_2113</name>
</gene>
<sequence>MRNNRLEAQILSSIDELVQCAISAGLKEGEAREEEIERGAAIIQEIGHLLVEALEGREEHLKSLVEQLAAQRLPDRRVLQSFGHFSRDLQEIIERGVSSYLKSKGSDAGESASLEYPSLNVSEQPDEGTLTGGAVEVPTSAQARLEQKKEQGESKSLVAKLKGLRLALEQAFPGEELLENFVTRGGKLDYFLPRLNLGFELNSAAPNWRKEFFLRQAGIRVIKVTEGELRNPLALARRLRRPGSLQAASNPC</sequence>
<dbReference type="STRING" id="698762.SAMN00808754_2113"/>
<organism evidence="1 2">
    <name type="scientific">Thermanaeromonas toyohensis ToBE</name>
    <dbReference type="NCBI Taxonomy" id="698762"/>
    <lineage>
        <taxon>Bacteria</taxon>
        <taxon>Bacillati</taxon>
        <taxon>Bacillota</taxon>
        <taxon>Clostridia</taxon>
        <taxon>Neomoorellales</taxon>
        <taxon>Neomoorellaceae</taxon>
        <taxon>Thermanaeromonas</taxon>
    </lineage>
</organism>
<name>A0A1W1VXW4_9FIRM</name>
<dbReference type="AlphaFoldDB" id="A0A1W1VXW4"/>
<evidence type="ECO:0000313" key="2">
    <source>
        <dbReference type="Proteomes" id="UP000192569"/>
    </source>
</evidence>